<sequence length="141" mass="15895">MTAISLFRLGFDDYYNNPKTVYVTVGYESAETGWPPVEQKMQAFLDKFHFDLHVHLEHNTIGHSAFPLLPTTLTQAERIHRIRDFNYGVREKYETLVNAGADMSAGCHLTRVDGQPSNPMVGTLGCRTVALTNYHVVRPAV</sequence>
<comment type="caution">
    <text evidence="1">The sequence shown here is derived from an EMBL/GenBank/DDBJ whole genome shotgun (WGS) entry which is preliminary data.</text>
</comment>
<reference evidence="2" key="1">
    <citation type="journal article" date="2023" name="Mol. Phylogenet. Evol.">
        <title>Genome-scale phylogeny and comparative genomics of the fungal order Sordariales.</title>
        <authorList>
            <person name="Hensen N."/>
            <person name="Bonometti L."/>
            <person name="Westerberg I."/>
            <person name="Brannstrom I.O."/>
            <person name="Guillou S."/>
            <person name="Cros-Aarteil S."/>
            <person name="Calhoun S."/>
            <person name="Haridas S."/>
            <person name="Kuo A."/>
            <person name="Mondo S."/>
            <person name="Pangilinan J."/>
            <person name="Riley R."/>
            <person name="LaButti K."/>
            <person name="Andreopoulos B."/>
            <person name="Lipzen A."/>
            <person name="Chen C."/>
            <person name="Yan M."/>
            <person name="Daum C."/>
            <person name="Ng V."/>
            <person name="Clum A."/>
            <person name="Steindorff A."/>
            <person name="Ohm R.A."/>
            <person name="Martin F."/>
            <person name="Silar P."/>
            <person name="Natvig D.O."/>
            <person name="Lalanne C."/>
            <person name="Gautier V."/>
            <person name="Ament-Velasquez S.L."/>
            <person name="Kruys A."/>
            <person name="Hutchinson M.I."/>
            <person name="Powell A.J."/>
            <person name="Barry K."/>
            <person name="Miller A.N."/>
            <person name="Grigoriev I.V."/>
            <person name="Debuchy R."/>
            <person name="Gladieux P."/>
            <person name="Hiltunen Thoren M."/>
            <person name="Johannesson H."/>
        </authorList>
    </citation>
    <scope>NUCLEOTIDE SEQUENCE [LARGE SCALE GENOMIC DNA]</scope>
    <source>
        <strain evidence="2">CBS 340.73</strain>
    </source>
</reference>
<evidence type="ECO:0000313" key="2">
    <source>
        <dbReference type="Proteomes" id="UP001303473"/>
    </source>
</evidence>
<proteinExistence type="predicted"/>
<gene>
    <name evidence="1" type="ORF">QBC46DRAFT_430296</name>
</gene>
<protein>
    <submittedName>
        <fullName evidence="1">Uncharacterized protein</fullName>
    </submittedName>
</protein>
<accession>A0AAN6S9Q4</accession>
<organism evidence="1 2">
    <name type="scientific">Diplogelasinospora grovesii</name>
    <dbReference type="NCBI Taxonomy" id="303347"/>
    <lineage>
        <taxon>Eukaryota</taxon>
        <taxon>Fungi</taxon>
        <taxon>Dikarya</taxon>
        <taxon>Ascomycota</taxon>
        <taxon>Pezizomycotina</taxon>
        <taxon>Sordariomycetes</taxon>
        <taxon>Sordariomycetidae</taxon>
        <taxon>Sordariales</taxon>
        <taxon>Diplogelasinosporaceae</taxon>
        <taxon>Diplogelasinospora</taxon>
    </lineage>
</organism>
<keyword evidence="2" id="KW-1185">Reference proteome</keyword>
<evidence type="ECO:0000313" key="1">
    <source>
        <dbReference type="EMBL" id="KAK3945665.1"/>
    </source>
</evidence>
<dbReference type="EMBL" id="MU853754">
    <property type="protein sequence ID" value="KAK3945665.1"/>
    <property type="molecule type" value="Genomic_DNA"/>
</dbReference>
<dbReference type="AlphaFoldDB" id="A0AAN6S9Q4"/>
<name>A0AAN6S9Q4_9PEZI</name>
<dbReference type="Proteomes" id="UP001303473">
    <property type="component" value="Unassembled WGS sequence"/>
</dbReference>